<proteinExistence type="predicted"/>
<reference evidence="1 2" key="1">
    <citation type="submission" date="2019-11" db="EMBL/GenBank/DDBJ databases">
        <title>Isolation of a new High Light Tolerant Cyanobacteria.</title>
        <authorList>
            <person name="Dobson Z."/>
            <person name="Vaughn N."/>
            <person name="Vaughn M."/>
            <person name="Fromme P."/>
            <person name="Mazor Y."/>
        </authorList>
    </citation>
    <scope>NUCLEOTIDE SEQUENCE [LARGE SCALE GENOMIC DNA]</scope>
    <source>
        <strain evidence="1 2">0216</strain>
    </source>
</reference>
<accession>A0A844GRV3</accession>
<sequence>MKKLLYFASSLNLTVVLWLTSAISSVAQIPINAYYMESRMDGSTFYTTVQYMVDVDTFNDMNGVRLIVNHDLLRKNDENLNPLIVRGVEPSSISEDNLIIKSTFTSSPATEDLQPKIYTNQEDIYENNFHYFGLE</sequence>
<evidence type="ECO:0000313" key="2">
    <source>
        <dbReference type="Proteomes" id="UP000437131"/>
    </source>
</evidence>
<dbReference type="RefSeq" id="WP_015220778.1">
    <property type="nucleotide sequence ID" value="NZ_WMIA01000011.1"/>
</dbReference>
<dbReference type="Proteomes" id="UP000437131">
    <property type="component" value="Unassembled WGS sequence"/>
</dbReference>
<name>A0A844GRV3_9CHRO</name>
<gene>
    <name evidence="1" type="ORF">GGC33_09725</name>
</gene>
<dbReference type="AlphaFoldDB" id="A0A844GRV3"/>
<dbReference type="EMBL" id="WMIA01000011">
    <property type="protein sequence ID" value="MTF39207.1"/>
    <property type="molecule type" value="Genomic_DNA"/>
</dbReference>
<protein>
    <submittedName>
        <fullName evidence="1">Uncharacterized protein</fullName>
    </submittedName>
</protein>
<organism evidence="1 2">
    <name type="scientific">Cyanobacterium aponinum 0216</name>
    <dbReference type="NCBI Taxonomy" id="2676140"/>
    <lineage>
        <taxon>Bacteria</taxon>
        <taxon>Bacillati</taxon>
        <taxon>Cyanobacteriota</taxon>
        <taxon>Cyanophyceae</taxon>
        <taxon>Oscillatoriophycideae</taxon>
        <taxon>Chroococcales</taxon>
        <taxon>Geminocystaceae</taxon>
        <taxon>Cyanobacterium</taxon>
    </lineage>
</organism>
<evidence type="ECO:0000313" key="1">
    <source>
        <dbReference type="EMBL" id="MTF39207.1"/>
    </source>
</evidence>
<comment type="caution">
    <text evidence="1">The sequence shown here is derived from an EMBL/GenBank/DDBJ whole genome shotgun (WGS) entry which is preliminary data.</text>
</comment>